<dbReference type="OrthoDB" id="9804774at2"/>
<dbReference type="InterPro" id="IPR002347">
    <property type="entry name" value="SDR_fam"/>
</dbReference>
<dbReference type="InterPro" id="IPR036291">
    <property type="entry name" value="NAD(P)-bd_dom_sf"/>
</dbReference>
<dbReference type="InterPro" id="IPR050259">
    <property type="entry name" value="SDR"/>
</dbReference>
<reference evidence="2 3" key="1">
    <citation type="submission" date="2019-03" db="EMBL/GenBank/DDBJ databases">
        <title>Genomic Encyclopedia of Type Strains, Phase IV (KMG-IV): sequencing the most valuable type-strain genomes for metagenomic binning, comparative biology and taxonomic classification.</title>
        <authorList>
            <person name="Goeker M."/>
        </authorList>
    </citation>
    <scope>NUCLEOTIDE SEQUENCE [LARGE SCALE GENOMIC DNA]</scope>
    <source>
        <strain evidence="2 3">DSM 100048</strain>
    </source>
</reference>
<proteinExistence type="inferred from homology"/>
<keyword evidence="3" id="KW-1185">Reference proteome</keyword>
<dbReference type="RefSeq" id="WP_132472293.1">
    <property type="nucleotide sequence ID" value="NZ_JBEBWM010000163.1"/>
</dbReference>
<dbReference type="Proteomes" id="UP000294692">
    <property type="component" value="Unassembled WGS sequence"/>
</dbReference>
<gene>
    <name evidence="2" type="ORF">EV686_10152</name>
</gene>
<dbReference type="PANTHER" id="PTHR42879">
    <property type="entry name" value="3-OXOACYL-(ACYL-CARRIER-PROTEIN) REDUCTASE"/>
    <property type="match status" value="1"/>
</dbReference>
<dbReference type="SUPFAM" id="SSF51735">
    <property type="entry name" value="NAD(P)-binding Rossmann-fold domains"/>
    <property type="match status" value="1"/>
</dbReference>
<evidence type="ECO:0000256" key="1">
    <source>
        <dbReference type="ARBA" id="ARBA00006484"/>
    </source>
</evidence>
<comment type="similarity">
    <text evidence="1">Belongs to the short-chain dehydrogenases/reductases (SDR) family.</text>
</comment>
<evidence type="ECO:0000313" key="2">
    <source>
        <dbReference type="EMBL" id="TCV02598.1"/>
    </source>
</evidence>
<dbReference type="Pfam" id="PF00106">
    <property type="entry name" value="adh_short"/>
    <property type="match status" value="1"/>
</dbReference>
<comment type="caution">
    <text evidence="2">The sequence shown here is derived from an EMBL/GenBank/DDBJ whole genome shotgun (WGS) entry which is preliminary data.</text>
</comment>
<accession>A0A4R3VFV2</accession>
<evidence type="ECO:0000313" key="3">
    <source>
        <dbReference type="Proteomes" id="UP000294692"/>
    </source>
</evidence>
<sequence>MDLQIAGKHALVCGASQGMGKSCAQLLAKEGVNLTLVARNESALEKIAQSLRNDYGIKVDVLSSDLSKPEGRSKVLAHCGNPDILIHNGGWPDTDGDYSAWTREDWLNAIDAMFLSPVELITGVVGGMVERKFGRIVAITSRFVKEPKLGLSLSVSPRLGLSGFMTALAHEVAPHNVTLNTALPGIIATETQYQHGRDLAAQSGKTFEEIWKERSSTNSAGRFGEPDEFASLCVYLCSAPAGFLTGQHILCDGAGYPGIF</sequence>
<protein>
    <submittedName>
        <fullName evidence="2">3-oxoacyl-[acyl-carrier protein] reductase</fullName>
    </submittedName>
</protein>
<organism evidence="2 3">
    <name type="scientific">Paracandidimonas soli</name>
    <dbReference type="NCBI Taxonomy" id="1917182"/>
    <lineage>
        <taxon>Bacteria</taxon>
        <taxon>Pseudomonadati</taxon>
        <taxon>Pseudomonadota</taxon>
        <taxon>Betaproteobacteria</taxon>
        <taxon>Burkholderiales</taxon>
        <taxon>Alcaligenaceae</taxon>
        <taxon>Paracandidimonas</taxon>
    </lineage>
</organism>
<dbReference type="EMBL" id="SMBX01000001">
    <property type="protein sequence ID" value="TCV02598.1"/>
    <property type="molecule type" value="Genomic_DNA"/>
</dbReference>
<dbReference type="Gene3D" id="3.40.50.720">
    <property type="entry name" value="NAD(P)-binding Rossmann-like Domain"/>
    <property type="match status" value="1"/>
</dbReference>
<dbReference type="AlphaFoldDB" id="A0A4R3VFV2"/>
<dbReference type="PANTHER" id="PTHR42879:SF6">
    <property type="entry name" value="NADPH-DEPENDENT REDUCTASE BACG"/>
    <property type="match status" value="1"/>
</dbReference>
<dbReference type="PRINTS" id="PR00081">
    <property type="entry name" value="GDHRDH"/>
</dbReference>
<name>A0A4R3VFV2_9BURK</name>